<gene>
    <name evidence="1" type="ORF">MEUPH1_LOCUS30641</name>
</gene>
<name>A0AAV0Y8V1_9HEMI</name>
<evidence type="ECO:0000313" key="1">
    <source>
        <dbReference type="EMBL" id="CAI6377370.1"/>
    </source>
</evidence>
<comment type="caution">
    <text evidence="1">The sequence shown here is derived from an EMBL/GenBank/DDBJ whole genome shotgun (WGS) entry which is preliminary data.</text>
</comment>
<dbReference type="EMBL" id="CARXXK010001725">
    <property type="protein sequence ID" value="CAI6377370.1"/>
    <property type="molecule type" value="Genomic_DNA"/>
</dbReference>
<protein>
    <submittedName>
        <fullName evidence="1">Uncharacterized protein</fullName>
    </submittedName>
</protein>
<reference evidence="1 2" key="1">
    <citation type="submission" date="2023-01" db="EMBL/GenBank/DDBJ databases">
        <authorList>
            <person name="Whitehead M."/>
        </authorList>
    </citation>
    <scope>NUCLEOTIDE SEQUENCE [LARGE SCALE GENOMIC DNA]</scope>
</reference>
<accession>A0AAV0Y8V1</accession>
<organism evidence="1 2">
    <name type="scientific">Macrosiphum euphorbiae</name>
    <name type="common">potato aphid</name>
    <dbReference type="NCBI Taxonomy" id="13131"/>
    <lineage>
        <taxon>Eukaryota</taxon>
        <taxon>Metazoa</taxon>
        <taxon>Ecdysozoa</taxon>
        <taxon>Arthropoda</taxon>
        <taxon>Hexapoda</taxon>
        <taxon>Insecta</taxon>
        <taxon>Pterygota</taxon>
        <taxon>Neoptera</taxon>
        <taxon>Paraneoptera</taxon>
        <taxon>Hemiptera</taxon>
        <taxon>Sternorrhyncha</taxon>
        <taxon>Aphidomorpha</taxon>
        <taxon>Aphidoidea</taxon>
        <taxon>Aphididae</taxon>
        <taxon>Macrosiphini</taxon>
        <taxon>Macrosiphum</taxon>
    </lineage>
</organism>
<sequence>MMKTDRKQKTMLIKSRVAQTYSETNVPEYNCSNSRAIKFKVHFYLDKTTILKNIELNFGKNQCTLENCNYINVVPNWYKHEFEELNLNTNPNTLFLFLVFFSLIYKTTIKPMWITLPSTANKINIQEICEKREHVSSKCKLSSSNVKFL</sequence>
<proteinExistence type="predicted"/>
<dbReference type="AlphaFoldDB" id="A0AAV0Y8V1"/>
<keyword evidence="2" id="KW-1185">Reference proteome</keyword>
<evidence type="ECO:0000313" key="2">
    <source>
        <dbReference type="Proteomes" id="UP001160148"/>
    </source>
</evidence>
<dbReference type="Proteomes" id="UP001160148">
    <property type="component" value="Unassembled WGS sequence"/>
</dbReference>